<evidence type="ECO:0000313" key="2">
    <source>
        <dbReference type="Proteomes" id="UP000263273"/>
    </source>
</evidence>
<dbReference type="EMBL" id="DNZF01000190">
    <property type="protein sequence ID" value="HBK54009.1"/>
    <property type="molecule type" value="Genomic_DNA"/>
</dbReference>
<evidence type="ECO:0000313" key="1">
    <source>
        <dbReference type="EMBL" id="HBK54009.1"/>
    </source>
</evidence>
<name>A0A354YXS3_9FIRM</name>
<comment type="caution">
    <text evidence="1">The sequence shown here is derived from an EMBL/GenBank/DDBJ whole genome shotgun (WGS) entry which is preliminary data.</text>
</comment>
<dbReference type="InterPro" id="IPR024705">
    <property type="entry name" value="Ssp411"/>
</dbReference>
<reference evidence="1 2" key="1">
    <citation type="journal article" date="2018" name="Nat. Biotechnol.">
        <title>A standardized bacterial taxonomy based on genome phylogeny substantially revises the tree of life.</title>
        <authorList>
            <person name="Parks D.H."/>
            <person name="Chuvochina M."/>
            <person name="Waite D.W."/>
            <person name="Rinke C."/>
            <person name="Skarshewski A."/>
            <person name="Chaumeil P.A."/>
            <person name="Hugenholtz P."/>
        </authorList>
    </citation>
    <scope>NUCLEOTIDE SEQUENCE [LARGE SCALE GENOMIC DNA]</scope>
    <source>
        <strain evidence="1">UBA10948</strain>
    </source>
</reference>
<sequence>EKMLYDNALLAMAYLECYQLTTKEFYAGVARDIFSYILRDMSSPEGGFYSAEDADSEGEEGRYYLWDKDEITEILGEQIQSLARTYDISQKGNFQGRNIPNLTRTPNFEEPRQEFAAARQKLFNYREKRIKPLKDDKVLTGWNGLMIA</sequence>
<dbReference type="AlphaFoldDB" id="A0A354YXS3"/>
<accession>A0A354YXS3</accession>
<feature type="non-terminal residue" evidence="1">
    <location>
        <position position="148"/>
    </location>
</feature>
<dbReference type="PANTHER" id="PTHR42899:SF1">
    <property type="entry name" value="SPERMATOGENESIS-ASSOCIATED PROTEIN 20"/>
    <property type="match status" value="1"/>
</dbReference>
<organism evidence="1 2">
    <name type="scientific">Syntrophomonas wolfei</name>
    <dbReference type="NCBI Taxonomy" id="863"/>
    <lineage>
        <taxon>Bacteria</taxon>
        <taxon>Bacillati</taxon>
        <taxon>Bacillota</taxon>
        <taxon>Clostridia</taxon>
        <taxon>Eubacteriales</taxon>
        <taxon>Syntrophomonadaceae</taxon>
        <taxon>Syntrophomonas</taxon>
    </lineage>
</organism>
<dbReference type="SUPFAM" id="SSF48208">
    <property type="entry name" value="Six-hairpin glycosidases"/>
    <property type="match status" value="1"/>
</dbReference>
<dbReference type="GO" id="GO:0005975">
    <property type="term" value="P:carbohydrate metabolic process"/>
    <property type="evidence" value="ECO:0007669"/>
    <property type="project" value="InterPro"/>
</dbReference>
<protein>
    <submittedName>
        <fullName evidence="1">Thioredoxin domain-containing protein</fullName>
    </submittedName>
</protein>
<gene>
    <name evidence="1" type="ORF">DDZ44_08745</name>
</gene>
<proteinExistence type="predicted"/>
<dbReference type="Proteomes" id="UP000263273">
    <property type="component" value="Unassembled WGS sequence"/>
</dbReference>
<dbReference type="Gene3D" id="1.50.10.20">
    <property type="match status" value="1"/>
</dbReference>
<dbReference type="PANTHER" id="PTHR42899">
    <property type="entry name" value="SPERMATOGENESIS-ASSOCIATED PROTEIN 20"/>
    <property type="match status" value="1"/>
</dbReference>
<feature type="non-terminal residue" evidence="1">
    <location>
        <position position="1"/>
    </location>
</feature>
<dbReference type="InterPro" id="IPR008928">
    <property type="entry name" value="6-hairpin_glycosidase_sf"/>
</dbReference>